<dbReference type="PATRIC" id="fig|1203606.4.peg.711"/>
<dbReference type="Proteomes" id="UP000013981">
    <property type="component" value="Unassembled WGS sequence"/>
</dbReference>
<accession>R8WA74</accession>
<reference evidence="1 2" key="1">
    <citation type="submission" date="2013-01" db="EMBL/GenBank/DDBJ databases">
        <title>The Genome Sequence of Butyricicoccus pullicaecorum 1.2.</title>
        <authorList>
            <consortium name="The Broad Institute Genome Sequencing Platform"/>
            <person name="Earl A."/>
            <person name="Ward D."/>
            <person name="Feldgarden M."/>
            <person name="Gevers D."/>
            <person name="Van Immerseel F."/>
            <person name="Eeckhaut V."/>
            <person name="Walker B."/>
            <person name="Young S.K."/>
            <person name="Zeng Q."/>
            <person name="Gargeya S."/>
            <person name="Fitzgerald M."/>
            <person name="Haas B."/>
            <person name="Abouelleil A."/>
            <person name="Alvarado L."/>
            <person name="Arachchi H.M."/>
            <person name="Berlin A.M."/>
            <person name="Chapman S.B."/>
            <person name="Dewar J."/>
            <person name="Goldberg J."/>
            <person name="Griggs A."/>
            <person name="Gujja S."/>
            <person name="Hansen M."/>
            <person name="Howarth C."/>
            <person name="Imamovic A."/>
            <person name="Larimer J."/>
            <person name="McCowan C."/>
            <person name="Murphy C."/>
            <person name="Neiman D."/>
            <person name="Pearson M."/>
            <person name="Priest M."/>
            <person name="Roberts A."/>
            <person name="Saif S."/>
            <person name="Shea T."/>
            <person name="Sisk P."/>
            <person name="Sykes S."/>
            <person name="Wortman J."/>
            <person name="Nusbaum C."/>
            <person name="Birren B."/>
        </authorList>
    </citation>
    <scope>NUCLEOTIDE SEQUENCE [LARGE SCALE GENOMIC DNA]</scope>
    <source>
        <strain evidence="1 2">1.2</strain>
    </source>
</reference>
<dbReference type="OrthoDB" id="1967271at2"/>
<protein>
    <submittedName>
        <fullName evidence="1">Uncharacterized protein</fullName>
    </submittedName>
</protein>
<comment type="caution">
    <text evidence="1">The sequence shown here is derived from an EMBL/GenBank/DDBJ whole genome shotgun (WGS) entry which is preliminary data.</text>
</comment>
<gene>
    <name evidence="1" type="ORF">HMPREF1526_00745</name>
</gene>
<evidence type="ECO:0000313" key="1">
    <source>
        <dbReference type="EMBL" id="EOQ40047.1"/>
    </source>
</evidence>
<proteinExistence type="predicted"/>
<dbReference type="HOGENOM" id="CLU_727000_0_0_9"/>
<sequence>MRTKRPIEITADAFSVHTIELCYHPTMKELHRTIDRLFALSRKIAHKGMFLLPSKHASSKTYSCLLFADQGVRLYLSILNSNDVPRAYVKMFVNPRKLLDSSSSYLGIMPLDEQSFVRFSENFTDLMRTIGLPEFLADWQLNRCDLCVNLQFGKNKVARELMAVLRKNAPRGKFKQKHYMDSSLSPQKLKEKRKHYLCYATDSVRLVVYDKMYQLTENKLILAQEKLPNGVLRVELQCQKKFLNSQAKKLDCDTNAYALLRCMQQNSAHYILKYVKKCFCSGMQYTPDALFQALEAAKIRDQLKQPMLALCNSLRYVSLDQAIKTVQKQYQLSEQNIRRILKKFQKLGICPIPLRTRYFRSSLPSLPDLLDALEQSESIWLE</sequence>
<dbReference type="AlphaFoldDB" id="R8WA74"/>
<name>R8WA74_9FIRM</name>
<evidence type="ECO:0000313" key="2">
    <source>
        <dbReference type="Proteomes" id="UP000013981"/>
    </source>
</evidence>
<keyword evidence="2" id="KW-1185">Reference proteome</keyword>
<dbReference type="eggNOG" id="ENOG502ZCJ6">
    <property type="taxonomic scope" value="Bacteria"/>
</dbReference>
<organism evidence="1 2">
    <name type="scientific">Butyricicoccus pullicaecorum 1.2</name>
    <dbReference type="NCBI Taxonomy" id="1203606"/>
    <lineage>
        <taxon>Bacteria</taxon>
        <taxon>Bacillati</taxon>
        <taxon>Bacillota</taxon>
        <taxon>Clostridia</taxon>
        <taxon>Eubacteriales</taxon>
        <taxon>Butyricicoccaceae</taxon>
        <taxon>Butyricicoccus</taxon>
    </lineage>
</organism>
<dbReference type="EMBL" id="AQOB01000002">
    <property type="protein sequence ID" value="EOQ40047.1"/>
    <property type="molecule type" value="Genomic_DNA"/>
</dbReference>
<dbReference type="RefSeq" id="WP_016146950.1">
    <property type="nucleotide sequence ID" value="NZ_KB976103.1"/>
</dbReference>